<dbReference type="PANTHER" id="PTHR43215">
    <property type="entry name" value="RADIAL SPOKE HEAD 1 HOMOLOG"/>
    <property type="match status" value="1"/>
</dbReference>
<evidence type="ECO:0000313" key="3">
    <source>
        <dbReference type="EMBL" id="OMJ79467.1"/>
    </source>
</evidence>
<proteinExistence type="predicted"/>
<keyword evidence="2" id="KW-0175">Coiled coil</keyword>
<evidence type="ECO:0000313" key="4">
    <source>
        <dbReference type="Proteomes" id="UP000187209"/>
    </source>
</evidence>
<dbReference type="AlphaFoldDB" id="A0A1R2BS39"/>
<dbReference type="EMBL" id="MPUH01000470">
    <property type="protein sequence ID" value="OMJ79467.1"/>
    <property type="molecule type" value="Genomic_DNA"/>
</dbReference>
<feature type="coiled-coil region" evidence="2">
    <location>
        <begin position="80"/>
        <end position="118"/>
    </location>
</feature>
<dbReference type="OrthoDB" id="296831at2759"/>
<dbReference type="Pfam" id="PF02493">
    <property type="entry name" value="MORN"/>
    <property type="match status" value="9"/>
</dbReference>
<sequence>MNSCYYCDSKAVSKCDCASVYICKQHRAEHYSSDGTHLLKEIKITMFPEVQKEFDKCAMEKIGIIEKCKIKIITNTEMIVKQIHELSKNALDKLEREKNELEQLLRKQEFNINDMERAEKILDYESFNADLDSLSLSESQILYFGKSFLLEVPRKAKVVDSSLNRTTKELFRTLGPFVYKKSLFDSIRRLKKLPIILPNGSIYYGEWSVSGERHGFGMELSIDGSIYEGEWNHGQCCGNGRMIHAVGDYYEGQWEDDRANGYGTYVRIEGDKYEGYWENDRQHGTGKEIWPDGAIYEGDFRNGLKEGKGKFKWADGSSYEGNFNSNLFSGFGIYNWSDGRKYEGIWENNKMNGKGKMIMTDGTKYEGDHLNDLKHGYGVFEWADGKKYEGQFFGGKQHGKGIFTNVDGSTCEQEWNNGKIVMKL</sequence>
<organism evidence="3 4">
    <name type="scientific">Stentor coeruleus</name>
    <dbReference type="NCBI Taxonomy" id="5963"/>
    <lineage>
        <taxon>Eukaryota</taxon>
        <taxon>Sar</taxon>
        <taxon>Alveolata</taxon>
        <taxon>Ciliophora</taxon>
        <taxon>Postciliodesmatophora</taxon>
        <taxon>Heterotrichea</taxon>
        <taxon>Heterotrichida</taxon>
        <taxon>Stentoridae</taxon>
        <taxon>Stentor</taxon>
    </lineage>
</organism>
<comment type="caution">
    <text evidence="3">The sequence shown here is derived from an EMBL/GenBank/DDBJ whole genome shotgun (WGS) entry which is preliminary data.</text>
</comment>
<protein>
    <submittedName>
        <fullName evidence="3">Uncharacterized protein</fullName>
    </submittedName>
</protein>
<dbReference type="InterPro" id="IPR003409">
    <property type="entry name" value="MORN"/>
</dbReference>
<dbReference type="SUPFAM" id="SSF82185">
    <property type="entry name" value="Histone H3 K4-specific methyltransferase SET7/9 N-terminal domain"/>
    <property type="match status" value="2"/>
</dbReference>
<keyword evidence="4" id="KW-1185">Reference proteome</keyword>
<reference evidence="3 4" key="1">
    <citation type="submission" date="2016-11" db="EMBL/GenBank/DDBJ databases">
        <title>The macronuclear genome of Stentor coeruleus: a giant cell with tiny introns.</title>
        <authorList>
            <person name="Slabodnick M."/>
            <person name="Ruby J.G."/>
            <person name="Reiff S.B."/>
            <person name="Swart E.C."/>
            <person name="Gosai S."/>
            <person name="Prabakaran S."/>
            <person name="Witkowska E."/>
            <person name="Larue G.E."/>
            <person name="Fisher S."/>
            <person name="Freeman R.M."/>
            <person name="Gunawardena J."/>
            <person name="Chu W."/>
            <person name="Stover N.A."/>
            <person name="Gregory B.D."/>
            <person name="Nowacki M."/>
            <person name="Derisi J."/>
            <person name="Roy S.W."/>
            <person name="Marshall W.F."/>
            <person name="Sood P."/>
        </authorList>
    </citation>
    <scope>NUCLEOTIDE SEQUENCE [LARGE SCALE GENOMIC DNA]</scope>
    <source>
        <strain evidence="3">WM001</strain>
    </source>
</reference>
<dbReference type="Gene3D" id="2.20.110.10">
    <property type="entry name" value="Histone H3 K4-specific methyltransferase SET7/9 N-terminal domain"/>
    <property type="match status" value="5"/>
</dbReference>
<name>A0A1R2BS39_9CILI</name>
<dbReference type="SMART" id="SM00698">
    <property type="entry name" value="MORN"/>
    <property type="match status" value="9"/>
</dbReference>
<evidence type="ECO:0000256" key="1">
    <source>
        <dbReference type="ARBA" id="ARBA00022737"/>
    </source>
</evidence>
<dbReference type="Proteomes" id="UP000187209">
    <property type="component" value="Unassembled WGS sequence"/>
</dbReference>
<accession>A0A1R2BS39</accession>
<keyword evidence="1" id="KW-0677">Repeat</keyword>
<evidence type="ECO:0000256" key="2">
    <source>
        <dbReference type="SAM" id="Coils"/>
    </source>
</evidence>
<gene>
    <name evidence="3" type="ORF">SteCoe_20524</name>
</gene>
<dbReference type="PANTHER" id="PTHR43215:SF14">
    <property type="entry name" value="RADIAL SPOKE HEAD 1 HOMOLOG"/>
    <property type="match status" value="1"/>
</dbReference>